<dbReference type="Gene3D" id="1.10.260.40">
    <property type="entry name" value="lambda repressor-like DNA-binding domains"/>
    <property type="match status" value="1"/>
</dbReference>
<dbReference type="InterPro" id="IPR011991">
    <property type="entry name" value="ArsR-like_HTH"/>
</dbReference>
<dbReference type="InterPro" id="IPR010982">
    <property type="entry name" value="Lambda_DNA-bd_dom_sf"/>
</dbReference>
<organism evidence="1 2">
    <name type="scientific">Pyrodictium delaneyi</name>
    <dbReference type="NCBI Taxonomy" id="1273541"/>
    <lineage>
        <taxon>Archaea</taxon>
        <taxon>Thermoproteota</taxon>
        <taxon>Thermoprotei</taxon>
        <taxon>Desulfurococcales</taxon>
        <taxon>Pyrodictiaceae</taxon>
        <taxon>Pyrodictium</taxon>
    </lineage>
</organism>
<dbReference type="AlphaFoldDB" id="A0A211YLY9"/>
<accession>A0A211YLY9</accession>
<evidence type="ECO:0000313" key="2">
    <source>
        <dbReference type="Proteomes" id="UP000196694"/>
    </source>
</evidence>
<proteinExistence type="predicted"/>
<dbReference type="GO" id="GO:0003677">
    <property type="term" value="F:DNA binding"/>
    <property type="evidence" value="ECO:0007669"/>
    <property type="project" value="InterPro"/>
</dbReference>
<comment type="caution">
    <text evidence="1">The sequence shown here is derived from an EMBL/GenBank/DDBJ whole genome shotgun (WGS) entry which is preliminary data.</text>
</comment>
<keyword evidence="2" id="KW-1185">Reference proteome</keyword>
<protein>
    <submittedName>
        <fullName evidence="1">Uncharacterized protein</fullName>
    </submittedName>
</protein>
<dbReference type="EMBL" id="NCQP01000007">
    <property type="protein sequence ID" value="OWJ54062.1"/>
    <property type="molecule type" value="Genomic_DNA"/>
</dbReference>
<gene>
    <name evidence="1" type="ORF">Pdsh_09365</name>
</gene>
<dbReference type="Proteomes" id="UP000196694">
    <property type="component" value="Unassembled WGS sequence"/>
</dbReference>
<name>A0A211YLY9_9CREN</name>
<sequence>MTIVMSQTLGDVCEAVALLDSRTRRRLVEIALENGYAAKDIAAIMGVSPAAVSRYVHESLSPSTETLCRMIYGIDDETRTRILVEAAQTLWNALERLLHAIPPSPDKMMLAEGIADKISIILAETTIYNNKKPTRDNLTQILDTGKAEQA</sequence>
<evidence type="ECO:0000313" key="1">
    <source>
        <dbReference type="EMBL" id="OWJ54062.1"/>
    </source>
</evidence>
<dbReference type="CDD" id="cd00090">
    <property type="entry name" value="HTH_ARSR"/>
    <property type="match status" value="1"/>
</dbReference>
<reference evidence="1 2" key="1">
    <citation type="submission" date="2017-05" db="EMBL/GenBank/DDBJ databases">
        <title>The draft genome of the hyperthermophilic archaeon 'Pyrodictium delaneyi strain Hulk', an iron and nitrate reducer, reveals the capacity for sulfate reduction.</title>
        <authorList>
            <person name="Demey L.M."/>
            <person name="Miller C."/>
            <person name="Manzella M."/>
            <person name="Reguera G."/>
            <person name="Kashefi K."/>
        </authorList>
    </citation>
    <scope>NUCLEOTIDE SEQUENCE [LARGE SCALE GENOMIC DNA]</scope>
    <source>
        <strain evidence="1 2">Hulk</strain>
    </source>
</reference>